<dbReference type="VEuPathDB" id="FungiDB:PITG_02573"/>
<protein>
    <submittedName>
        <fullName evidence="2">Uncharacterized protein</fullName>
    </submittedName>
</protein>
<accession>D0MWP0</accession>
<dbReference type="Proteomes" id="UP000006643">
    <property type="component" value="Unassembled WGS sequence"/>
</dbReference>
<feature type="region of interest" description="Disordered" evidence="1">
    <location>
        <begin position="147"/>
        <end position="168"/>
    </location>
</feature>
<dbReference type="RefSeq" id="XP_002907489.1">
    <property type="nucleotide sequence ID" value="XM_002907443.1"/>
</dbReference>
<dbReference type="EMBL" id="DS028120">
    <property type="protein sequence ID" value="EEY64053.1"/>
    <property type="molecule type" value="Genomic_DNA"/>
</dbReference>
<dbReference type="PANTHER" id="PTHR23052">
    <property type="entry name" value="AXONEMAL DYNEIN LIGHT CHAIN DOMAIN-CONTAINING PROTEIN 1"/>
    <property type="match status" value="1"/>
</dbReference>
<dbReference type="GeneID" id="9478832"/>
<evidence type="ECO:0000256" key="1">
    <source>
        <dbReference type="SAM" id="MobiDB-lite"/>
    </source>
</evidence>
<dbReference type="HOGENOM" id="CLU_285832_0_0_1"/>
<organism evidence="2 3">
    <name type="scientific">Phytophthora infestans (strain T30-4)</name>
    <name type="common">Potato late blight agent</name>
    <dbReference type="NCBI Taxonomy" id="403677"/>
    <lineage>
        <taxon>Eukaryota</taxon>
        <taxon>Sar</taxon>
        <taxon>Stramenopiles</taxon>
        <taxon>Oomycota</taxon>
        <taxon>Peronosporomycetes</taxon>
        <taxon>Peronosporales</taxon>
        <taxon>Peronosporaceae</taxon>
        <taxon>Phytophthora</taxon>
    </lineage>
</organism>
<reference evidence="3" key="1">
    <citation type="journal article" date="2009" name="Nature">
        <title>Genome sequence and analysis of the Irish potato famine pathogen Phytophthora infestans.</title>
        <authorList>
            <consortium name="The Broad Institute Genome Sequencing Platform"/>
            <person name="Haas B.J."/>
            <person name="Kamoun S."/>
            <person name="Zody M.C."/>
            <person name="Jiang R.H."/>
            <person name="Handsaker R.E."/>
            <person name="Cano L.M."/>
            <person name="Grabherr M."/>
            <person name="Kodira C.D."/>
            <person name="Raffaele S."/>
            <person name="Torto-Alalibo T."/>
            <person name="Bozkurt T.O."/>
            <person name="Ah-Fong A.M."/>
            <person name="Alvarado L."/>
            <person name="Anderson V.L."/>
            <person name="Armstrong M.R."/>
            <person name="Avrova A."/>
            <person name="Baxter L."/>
            <person name="Beynon J."/>
            <person name="Boevink P.C."/>
            <person name="Bollmann S.R."/>
            <person name="Bos J.I."/>
            <person name="Bulone V."/>
            <person name="Cai G."/>
            <person name="Cakir C."/>
            <person name="Carrington J.C."/>
            <person name="Chawner M."/>
            <person name="Conti L."/>
            <person name="Costanzo S."/>
            <person name="Ewan R."/>
            <person name="Fahlgren N."/>
            <person name="Fischbach M.A."/>
            <person name="Fugelstad J."/>
            <person name="Gilroy E.M."/>
            <person name="Gnerre S."/>
            <person name="Green P.J."/>
            <person name="Grenville-Briggs L.J."/>
            <person name="Griffith J."/>
            <person name="Grunwald N.J."/>
            <person name="Horn K."/>
            <person name="Horner N.R."/>
            <person name="Hu C.H."/>
            <person name="Huitema E."/>
            <person name="Jeong D.H."/>
            <person name="Jones A.M."/>
            <person name="Jones J.D."/>
            <person name="Jones R.W."/>
            <person name="Karlsson E.K."/>
            <person name="Kunjeti S.G."/>
            <person name="Lamour K."/>
            <person name="Liu Z."/>
            <person name="Ma L."/>
            <person name="Maclean D."/>
            <person name="Chibucos M.C."/>
            <person name="McDonald H."/>
            <person name="McWalters J."/>
            <person name="Meijer H.J."/>
            <person name="Morgan W."/>
            <person name="Morris P.F."/>
            <person name="Munro C.A."/>
            <person name="O'Neill K."/>
            <person name="Ospina-Giraldo M."/>
            <person name="Pinzon A."/>
            <person name="Pritchard L."/>
            <person name="Ramsahoye B."/>
            <person name="Ren Q."/>
            <person name="Restrepo S."/>
            <person name="Roy S."/>
            <person name="Sadanandom A."/>
            <person name="Savidor A."/>
            <person name="Schornack S."/>
            <person name="Schwartz D.C."/>
            <person name="Schumann U.D."/>
            <person name="Schwessinger B."/>
            <person name="Seyer L."/>
            <person name="Sharpe T."/>
            <person name="Silvar C."/>
            <person name="Song J."/>
            <person name="Studholme D.J."/>
            <person name="Sykes S."/>
            <person name="Thines M."/>
            <person name="van de Vondervoort P.J."/>
            <person name="Phuntumart V."/>
            <person name="Wawra S."/>
            <person name="Weide R."/>
            <person name="Win J."/>
            <person name="Young C."/>
            <person name="Zhou S."/>
            <person name="Fry W."/>
            <person name="Meyers B.C."/>
            <person name="van West P."/>
            <person name="Ristaino J."/>
            <person name="Govers F."/>
            <person name="Birch P.R."/>
            <person name="Whisson S.C."/>
            <person name="Judelson H.S."/>
            <person name="Nusbaum C."/>
        </authorList>
    </citation>
    <scope>NUCLEOTIDE SEQUENCE [LARGE SCALE GENOMIC DNA]</scope>
    <source>
        <strain evidence="3">T30-4</strain>
    </source>
</reference>
<dbReference type="eggNOG" id="ENOG502RFZD">
    <property type="taxonomic scope" value="Eukaryota"/>
</dbReference>
<dbReference type="KEGG" id="pif:PITG_02573"/>
<name>D0MWP0_PHYIT</name>
<dbReference type="AlphaFoldDB" id="D0MWP0"/>
<proteinExistence type="predicted"/>
<evidence type="ECO:0000313" key="3">
    <source>
        <dbReference type="Proteomes" id="UP000006643"/>
    </source>
</evidence>
<sequence>MIPREFFVVETNAVLLPQNYPLNQYKSTLNAQGQWETVVFPALTPQNRQQVLYLRQTLDKMRATMPHFEEKNEDFSSETDSVVAERRRLVIDYTSQETQIYSYCFHELARQIKCICKEQSELLHEIRERYDAAVARLVDQLKSRTKELEHQMKTGPSVTAAQEADSDIDEDEAEWRRQRDAASIKRPLINSKRDSTKELNLAATRLQVAFQKYQTRKEQTRITIRVEKQAAAMDIQRSYRGFRDRQLALHRRAVMRTILRRREENAAVELMQANVRAYLLNRRRKADDDTKHNPRQTLIRLLTTFRELASRDLPSRPASVAPSETLDEEDVELFQQTMQEAQALVGSLHIVLGTALQTDMEVKSNGTLDGDDNSVDIPFGEREAMRLQNYAELHLDDSLWSSVTYYPASRQDMAEAESLLTPVLASREQRKRLVVLKQFMSDIYDTIVGKVKELPPRHLFELLASRCHLALSFIEWRQQRSQLFSRGVAADQPADQIIPPNFNIEQLTREHFRCRLGLPQLIDAALANLLESMKDFASIDPDVKRFQEFMANERSEEELVFCCLCRYLCAHRLTSDERPAGTASSSYHRQPMLHPVTMREIIDVPHVLELAKLLFRVQDESFIVESDTPFTEIENVVYRQYLPTNGYHQFESIVSSFFIDPDRQAAVVASTIEGGDTDSPILAASCRRPDGSPRRASTMIRPTNYSQFHSKQHNAQAPRSPILKWVYFEEVLALLIKYRGEMNHFHLFSYWLLDDSAFVETLMPLSLGPSERELRNIFHNSLRQRKLHVYMPLRVFTSVALLLLRNGLLSVSTYAPMQKPQSYNRDSISTRQRSLSIREENEDKQWRALALKWRTQESSFEAAIEAIYHDPAPTRAAHALQLLQLRQELYDLFASRSGRGRDLKRAYEIYEILVNERLARVGGDCRMLEAQLGPSATLGTWSNH</sequence>
<dbReference type="InParanoid" id="D0MWP0"/>
<dbReference type="InterPro" id="IPR052845">
    <property type="entry name" value="Axonemal_dynein_LC_domain"/>
</dbReference>
<dbReference type="OMA" id="TREHFRC"/>
<dbReference type="OrthoDB" id="1927454at2759"/>
<dbReference type="PROSITE" id="PS50096">
    <property type="entry name" value="IQ"/>
    <property type="match status" value="1"/>
</dbReference>
<dbReference type="PANTHER" id="PTHR23052:SF1">
    <property type="entry name" value="AXONEMAL DYNEIN LIGHT CHAIN DOMAIN-CONTAINING PROTEIN 1"/>
    <property type="match status" value="1"/>
</dbReference>
<keyword evidence="3" id="KW-1185">Reference proteome</keyword>
<gene>
    <name evidence="2" type="ORF">PITG_02573</name>
</gene>
<evidence type="ECO:0000313" key="2">
    <source>
        <dbReference type="EMBL" id="EEY64053.1"/>
    </source>
</evidence>